<comment type="function">
    <text evidence="5">Catalyzes the condensation of acetyl-CoA with acetoacetyl-CoA to form HMG-CoA.</text>
</comment>
<reference evidence="9 10" key="1">
    <citation type="submission" date="2022-07" db="EMBL/GenBank/DDBJ databases">
        <title>Genome-wide signatures of adaptation to extreme environments.</title>
        <authorList>
            <person name="Cho C.H."/>
            <person name="Yoon H.S."/>
        </authorList>
    </citation>
    <scope>NUCLEOTIDE SEQUENCE [LARGE SCALE GENOMIC DNA]</scope>
    <source>
        <strain evidence="9 10">DBV 063 E5</strain>
    </source>
</reference>
<dbReference type="InterPro" id="IPR013528">
    <property type="entry name" value="HMG_CoA_synth_N"/>
</dbReference>
<dbReference type="GO" id="GO:0004421">
    <property type="term" value="F:hydroxymethylglutaryl-CoA synthase activity"/>
    <property type="evidence" value="ECO:0007669"/>
    <property type="project" value="UniProtKB-EC"/>
</dbReference>
<dbReference type="AlphaFoldDB" id="A0AAV9IUW4"/>
<evidence type="ECO:0000313" key="10">
    <source>
        <dbReference type="Proteomes" id="UP001301350"/>
    </source>
</evidence>
<name>A0AAV9IUW4_CYACA</name>
<feature type="region of interest" description="Disordered" evidence="6">
    <location>
        <begin position="15"/>
        <end position="60"/>
    </location>
</feature>
<dbReference type="InterPro" id="IPR013746">
    <property type="entry name" value="HMG_CoA_synt_C_dom"/>
</dbReference>
<feature type="active site" description="Proton donor/acceptor" evidence="3">
    <location>
        <position position="405"/>
    </location>
</feature>
<feature type="binding site" evidence="4">
    <location>
        <position position="414"/>
    </location>
    <ligand>
        <name>CoA</name>
        <dbReference type="ChEBI" id="CHEBI:57287"/>
    </ligand>
</feature>
<dbReference type="EC" id="2.3.3.10" evidence="5"/>
<evidence type="ECO:0000259" key="8">
    <source>
        <dbReference type="Pfam" id="PF08540"/>
    </source>
</evidence>
<feature type="compositionally biased region" description="Polar residues" evidence="6">
    <location>
        <begin position="22"/>
        <end position="37"/>
    </location>
</feature>
<evidence type="ECO:0000259" key="7">
    <source>
        <dbReference type="Pfam" id="PF01154"/>
    </source>
</evidence>
<keyword evidence="5" id="KW-0756">Sterol biosynthesis</keyword>
<feature type="domain" description="Hydroxymethylglutaryl-coenzyme A synthase C-terminal" evidence="8">
    <location>
        <begin position="273"/>
        <end position="334"/>
    </location>
</feature>
<evidence type="ECO:0000256" key="2">
    <source>
        <dbReference type="ARBA" id="ARBA00022679"/>
    </source>
</evidence>
<evidence type="ECO:0000256" key="5">
    <source>
        <dbReference type="RuleBase" id="RU364071"/>
    </source>
</evidence>
<evidence type="ECO:0000256" key="3">
    <source>
        <dbReference type="PIRSR" id="PIRSR610122-1"/>
    </source>
</evidence>
<keyword evidence="5" id="KW-0443">Lipid metabolism</keyword>
<keyword evidence="5" id="KW-0752">Steroid biosynthesis</keyword>
<dbReference type="Pfam" id="PF01154">
    <property type="entry name" value="HMG_CoA_synt_N"/>
    <property type="match status" value="1"/>
</dbReference>
<feature type="domain" description="Hydroxymethylglutaryl-coenzyme A synthase C-terminal" evidence="8">
    <location>
        <begin position="397"/>
        <end position="623"/>
    </location>
</feature>
<dbReference type="CDD" id="cd00827">
    <property type="entry name" value="init_cond_enzymes"/>
    <property type="match status" value="1"/>
</dbReference>
<dbReference type="PANTHER" id="PTHR43323:SF2">
    <property type="entry name" value="HYDROXYMETHYLGLUTARYL-COA SYNTHASE"/>
    <property type="match status" value="1"/>
</dbReference>
<feature type="domain" description="Hydroxymethylglutaryl-coenzyme A synthase N-terminal" evidence="7">
    <location>
        <begin position="93"/>
        <end position="262"/>
    </location>
</feature>
<dbReference type="Pfam" id="PF08540">
    <property type="entry name" value="HMG_CoA_synt_C"/>
    <property type="match status" value="2"/>
</dbReference>
<dbReference type="SUPFAM" id="SSF53901">
    <property type="entry name" value="Thiolase-like"/>
    <property type="match status" value="2"/>
</dbReference>
<keyword evidence="5" id="KW-1207">Sterol metabolism</keyword>
<sequence>MAKLARCWSRRGDERKMALVETGNSTVTSPKESTHASNGGERAPCSPPPRTPCSDWRRHTPVPAPLSSSPYYDSGAPAIDGLYSTSADLRSLVGVMAIEVYFPQQAVRQAELERYDQAPPGKYTVGLGQEAMAFCGDREDVRSMCMTVVQTLMEKHRVDYNDIGRLEVGTETILDKAKSVKTSLMTLFEQSGNFEVEGIDSNNACYAGTNALFNTIAWCESASLHDGRFGLVVCGDIAVYPSGAARATGGAGAVALLVGRADPGRYPHLRPVLVLEPGLKSSHCENTWDFFKPIMREDTEYPIVHGDETIGCYMRALDICYAKFSGRVERQAREALRPCLQRLAVRDVEAVLTERMRCAVLEGTEMGEAEWHAMVTDTTAVDGEPMRQVLQRWRYWTRVDYTVFHAPFNKLVRKSFARLVLNDVLRLARGDMSSDTLRTMPSALKRILSHGQQHPASAVERESHRVPALSPTLLRDKPLTQALLQWCAPLYDRKCAPSAELARQIGNAYTASLFGNLLCLLCRERDALIGRRIVMFGFGSGMAASMYSLRVMGSPDAIVQPVRLFERLAARTFVSPAAFHRTLALRERAHGACDYEPQDAVEQLERGTYYLRRIGTDGIRYYARVESIAGA</sequence>
<evidence type="ECO:0000313" key="9">
    <source>
        <dbReference type="EMBL" id="KAK4536127.1"/>
    </source>
</evidence>
<dbReference type="PANTHER" id="PTHR43323">
    <property type="entry name" value="3-HYDROXY-3-METHYLGLUTARYL COENZYME A SYNTHASE"/>
    <property type="match status" value="1"/>
</dbReference>
<dbReference type="NCBIfam" id="TIGR01833">
    <property type="entry name" value="HMG-CoA-S_euk"/>
    <property type="match status" value="1"/>
</dbReference>
<keyword evidence="5" id="KW-0753">Steroid metabolism</keyword>
<gene>
    <name evidence="9" type="ORF">CDCA_CDCA07G2152</name>
</gene>
<organism evidence="9 10">
    <name type="scientific">Cyanidium caldarium</name>
    <name type="common">Red alga</name>
    <dbReference type="NCBI Taxonomy" id="2771"/>
    <lineage>
        <taxon>Eukaryota</taxon>
        <taxon>Rhodophyta</taxon>
        <taxon>Bangiophyceae</taxon>
        <taxon>Cyanidiales</taxon>
        <taxon>Cyanidiaceae</taxon>
        <taxon>Cyanidium</taxon>
    </lineage>
</organism>
<dbReference type="EMBL" id="JANCYW010000007">
    <property type="protein sequence ID" value="KAK4536127.1"/>
    <property type="molecule type" value="Genomic_DNA"/>
</dbReference>
<accession>A0AAV9IUW4</accession>
<keyword evidence="5" id="KW-0444">Lipid biosynthesis</keyword>
<comment type="caution">
    <text evidence="9">The sequence shown here is derived from an EMBL/GenBank/DDBJ whole genome shotgun (WGS) entry which is preliminary data.</text>
</comment>
<dbReference type="InterPro" id="IPR010122">
    <property type="entry name" value="HMG_CoA_synthase_euk"/>
</dbReference>
<dbReference type="GO" id="GO:0010142">
    <property type="term" value="P:farnesyl diphosphate biosynthetic process, mevalonate pathway"/>
    <property type="evidence" value="ECO:0007669"/>
    <property type="project" value="InterPro"/>
</dbReference>
<feature type="active site" description="Proton donor/acceptor" evidence="3">
    <location>
        <position position="171"/>
    </location>
</feature>
<protein>
    <recommendedName>
        <fullName evidence="5">Hydroxymethylglutaryl-CoA synthase</fullName>
        <shortName evidence="5">HMG-CoA synthase</shortName>
        <ecNumber evidence="5">2.3.3.10</ecNumber>
    </recommendedName>
    <alternativeName>
        <fullName evidence="5">3-hydroxy-3-methylglutaryl coenzyme A synthase</fullName>
    </alternativeName>
</protein>
<dbReference type="GO" id="GO:0016126">
    <property type="term" value="P:sterol biosynthetic process"/>
    <property type="evidence" value="ECO:0007669"/>
    <property type="project" value="UniProtKB-KW"/>
</dbReference>
<comment type="catalytic activity">
    <reaction evidence="5">
        <text>acetoacetyl-CoA + acetyl-CoA + H2O = (3S)-3-hydroxy-3-methylglutaryl-CoA + CoA + H(+)</text>
        <dbReference type="Rhea" id="RHEA:10188"/>
        <dbReference type="ChEBI" id="CHEBI:15377"/>
        <dbReference type="ChEBI" id="CHEBI:15378"/>
        <dbReference type="ChEBI" id="CHEBI:43074"/>
        <dbReference type="ChEBI" id="CHEBI:57286"/>
        <dbReference type="ChEBI" id="CHEBI:57287"/>
        <dbReference type="ChEBI" id="CHEBI:57288"/>
        <dbReference type="EC" id="2.3.3.10"/>
    </reaction>
</comment>
<proteinExistence type="inferred from homology"/>
<dbReference type="GO" id="GO:0006084">
    <property type="term" value="P:acetyl-CoA metabolic process"/>
    <property type="evidence" value="ECO:0007669"/>
    <property type="project" value="InterPro"/>
</dbReference>
<keyword evidence="2 5" id="KW-0808">Transferase</keyword>
<evidence type="ECO:0000256" key="1">
    <source>
        <dbReference type="ARBA" id="ARBA00007061"/>
    </source>
</evidence>
<evidence type="ECO:0000256" key="6">
    <source>
        <dbReference type="SAM" id="MobiDB-lite"/>
    </source>
</evidence>
<dbReference type="Proteomes" id="UP001301350">
    <property type="component" value="Unassembled WGS sequence"/>
</dbReference>
<comment type="similarity">
    <text evidence="1 5">Belongs to the thiolase-like superfamily. HMG-CoA synthase family.</text>
</comment>
<keyword evidence="10" id="KW-1185">Reference proteome</keyword>
<comment type="pathway">
    <text evidence="5">Metabolic intermediate biosynthesis; (R)-mevalonate biosynthesis; (R)-mevalonate from acetyl-CoA: step 2/3.</text>
</comment>
<feature type="active site" description="Acyl-thioester intermediate" evidence="3">
    <location>
        <position position="205"/>
    </location>
</feature>
<dbReference type="Gene3D" id="3.40.47.10">
    <property type="match status" value="1"/>
</dbReference>
<feature type="binding site" evidence="4">
    <location>
        <position position="410"/>
    </location>
    <ligand>
        <name>CoA</name>
        <dbReference type="ChEBI" id="CHEBI:57287"/>
    </ligand>
</feature>
<dbReference type="InterPro" id="IPR016039">
    <property type="entry name" value="Thiolase-like"/>
</dbReference>
<evidence type="ECO:0000256" key="4">
    <source>
        <dbReference type="PIRSR" id="PIRSR610122-2"/>
    </source>
</evidence>